<dbReference type="PROSITE" id="PS50977">
    <property type="entry name" value="HTH_TETR_2"/>
    <property type="match status" value="1"/>
</dbReference>
<dbReference type="OrthoDB" id="9812993at2"/>
<dbReference type="Gene3D" id="1.10.357.10">
    <property type="entry name" value="Tetracycline Repressor, domain 2"/>
    <property type="match status" value="1"/>
</dbReference>
<dbReference type="Proteomes" id="UP000290567">
    <property type="component" value="Unassembled WGS sequence"/>
</dbReference>
<feature type="domain" description="HTH tetR-type" evidence="3">
    <location>
        <begin position="11"/>
        <end position="71"/>
    </location>
</feature>
<evidence type="ECO:0000259" key="3">
    <source>
        <dbReference type="PROSITE" id="PS50977"/>
    </source>
</evidence>
<reference evidence="5" key="1">
    <citation type="submission" date="2019-02" db="EMBL/GenBank/DDBJ databases">
        <title>Draft genome sequence of Enterococcus sp. Gos25-1.</title>
        <authorList>
            <person name="Tanaka N."/>
            <person name="Shiwa Y."/>
            <person name="Fujita N."/>
        </authorList>
    </citation>
    <scope>NUCLEOTIDE SEQUENCE [LARGE SCALE GENOMIC DNA]</scope>
    <source>
        <strain evidence="5">Gos25-1</strain>
    </source>
</reference>
<name>A0A4P5PFK6_9ENTE</name>
<keyword evidence="1 2" id="KW-0238">DNA-binding</keyword>
<sequence length="196" mass="23221">MPRGLTEQEKESQRQLLISHGRKLIIRYGISRVSVDDIVKEAGMAKGSFYNFFSSKDDFLYHLVFQLHEQGFARIKTVLRDISQLPSAEKRVKIKRFFMEMMKDPEQRFFIEEHNEVERFMLRYAKDGLAELEAMEQRNYQEMFNSMNLKGKQPEILQNYIHIIFFGVSHGEILIKEFIDPTIEVMIDGLLDYLEV</sequence>
<comment type="caution">
    <text evidence="4">The sequence shown here is derived from an EMBL/GenBank/DDBJ whole genome shotgun (WGS) entry which is preliminary data.</text>
</comment>
<dbReference type="SUPFAM" id="SSF46689">
    <property type="entry name" value="Homeodomain-like"/>
    <property type="match status" value="1"/>
</dbReference>
<accession>A0A4P5PFK6</accession>
<dbReference type="InterPro" id="IPR001647">
    <property type="entry name" value="HTH_TetR"/>
</dbReference>
<dbReference type="InterPro" id="IPR050624">
    <property type="entry name" value="HTH-type_Tx_Regulator"/>
</dbReference>
<evidence type="ECO:0000313" key="5">
    <source>
        <dbReference type="Proteomes" id="UP000290567"/>
    </source>
</evidence>
<evidence type="ECO:0000256" key="1">
    <source>
        <dbReference type="ARBA" id="ARBA00023125"/>
    </source>
</evidence>
<protein>
    <submittedName>
        <fullName evidence="4">TetR family transcriptional regulator</fullName>
    </submittedName>
</protein>
<dbReference type="GO" id="GO:0003677">
    <property type="term" value="F:DNA binding"/>
    <property type="evidence" value="ECO:0007669"/>
    <property type="project" value="UniProtKB-UniRule"/>
</dbReference>
<evidence type="ECO:0000256" key="2">
    <source>
        <dbReference type="PROSITE-ProRule" id="PRU00335"/>
    </source>
</evidence>
<dbReference type="RefSeq" id="WP_146623925.1">
    <property type="nucleotide sequence ID" value="NZ_BJCC01000034.1"/>
</dbReference>
<dbReference type="PANTHER" id="PTHR43479">
    <property type="entry name" value="ACREF/ENVCD OPERON REPRESSOR-RELATED"/>
    <property type="match status" value="1"/>
</dbReference>
<feature type="DNA-binding region" description="H-T-H motif" evidence="2">
    <location>
        <begin position="34"/>
        <end position="53"/>
    </location>
</feature>
<proteinExistence type="predicted"/>
<dbReference type="EMBL" id="BJCC01000034">
    <property type="protein sequence ID" value="GCF95544.1"/>
    <property type="molecule type" value="Genomic_DNA"/>
</dbReference>
<dbReference type="Pfam" id="PF00440">
    <property type="entry name" value="TetR_N"/>
    <property type="match status" value="1"/>
</dbReference>
<dbReference type="AlphaFoldDB" id="A0A4P5PFK6"/>
<dbReference type="PANTHER" id="PTHR43479:SF11">
    <property type="entry name" value="ACREF_ENVCD OPERON REPRESSOR-RELATED"/>
    <property type="match status" value="1"/>
</dbReference>
<keyword evidence="5" id="KW-1185">Reference proteome</keyword>
<evidence type="ECO:0000313" key="4">
    <source>
        <dbReference type="EMBL" id="GCF95544.1"/>
    </source>
</evidence>
<gene>
    <name evidence="4" type="ORF">NRIC_34350</name>
</gene>
<dbReference type="InterPro" id="IPR009057">
    <property type="entry name" value="Homeodomain-like_sf"/>
</dbReference>
<organism evidence="4 5">
    <name type="scientific">Enterococcus florum</name>
    <dbReference type="NCBI Taxonomy" id="2480627"/>
    <lineage>
        <taxon>Bacteria</taxon>
        <taxon>Bacillati</taxon>
        <taxon>Bacillota</taxon>
        <taxon>Bacilli</taxon>
        <taxon>Lactobacillales</taxon>
        <taxon>Enterococcaceae</taxon>
        <taxon>Enterococcus</taxon>
    </lineage>
</organism>